<comment type="subcellular location">
    <subcellularLocation>
        <location evidence="1">Cell membrane</location>
        <topology evidence="1">Multi-pass membrane protein</topology>
    </subcellularLocation>
</comment>
<proteinExistence type="predicted"/>
<organism evidence="12 13">
    <name type="scientific">Candidatus Alloenteromonas pullicola</name>
    <dbReference type="NCBI Taxonomy" id="2840784"/>
    <lineage>
        <taxon>Bacteria</taxon>
        <taxon>Bacillati</taxon>
        <taxon>Bacillota</taxon>
        <taxon>Bacillota incertae sedis</taxon>
        <taxon>Candidatus Alloenteromonas</taxon>
    </lineage>
</organism>
<feature type="transmembrane region" description="Helical" evidence="9">
    <location>
        <begin position="790"/>
        <end position="810"/>
    </location>
</feature>
<dbReference type="Gene3D" id="1.20.1640.10">
    <property type="entry name" value="Multidrug efflux transporter AcrB transmembrane domain"/>
    <property type="match status" value="2"/>
</dbReference>
<evidence type="ECO:0000256" key="6">
    <source>
        <dbReference type="ARBA" id="ARBA00022989"/>
    </source>
</evidence>
<feature type="chain" id="PRO_5039437682" description="Protein export membrane protein SecD/SecF C-terminal domain-containing protein" evidence="10">
    <location>
        <begin position="23"/>
        <end position="940"/>
    </location>
</feature>
<dbReference type="GO" id="GO:0005886">
    <property type="term" value="C:plasma membrane"/>
    <property type="evidence" value="ECO:0007669"/>
    <property type="project" value="UniProtKB-SubCell"/>
</dbReference>
<dbReference type="AlphaFoldDB" id="A0A9D1S286"/>
<evidence type="ECO:0000256" key="2">
    <source>
        <dbReference type="ARBA" id="ARBA00022448"/>
    </source>
</evidence>
<dbReference type="GO" id="GO:0015031">
    <property type="term" value="P:protein transport"/>
    <property type="evidence" value="ECO:0007669"/>
    <property type="project" value="UniProtKB-KW"/>
</dbReference>
<dbReference type="PANTHER" id="PTHR30081">
    <property type="entry name" value="PROTEIN-EXPORT MEMBRANE PROTEIN SEC"/>
    <property type="match status" value="1"/>
</dbReference>
<keyword evidence="5" id="KW-0653">Protein transport</keyword>
<sequence length="940" mass="102487">MRRYISYIILCAAALIGVGASVAPTIEGMEADLAYAQGKTLYFKASHYVEGSLDGNYSDFLDSTDIDASGNPVIEDLADTVSERLNIWGMSEYDVSTEGYDTIAVTLRAADSSQTQYSYLEQYLSFSGQDYELGASDTTHDDYPDADVLADIIDGQEARIENIDMGQYKVPVVVVPLHEGDEYKEAFLNLITYCNDNTTKSTTDETTGETTEGTSTLLVVWANRQEGDEYSQASEDPNVQSRILTVESTANDNAVWYEDGDEDKETPYLQLVPASEAFTSDRQYDPTKTKEAYEAAVFLRNMVNASSLGEYRLNFTYSADTPATVEQLVTIGNYSVSPAFGRTLICVIVGFAIIAVIAALFDRIFALAHVSALALSVFAAFGTFVAFGSQFNIAALLALALIAGLPLFGSLYYSAKLKDELYKGRTLKKANQEAGKKAVWPTVDAGIIAIIIGIFVYFFAGDLASKAGVVLVFGGFFATLVNLIFTRIASYLLCTDSTMQSSFPKQLHVDSKKIPDLMKEEKQTYFGPFANHDFSKGKIYVGVLTAVFILAGIGTMIGFGVTNSGNIYNDSAYRQEETVLHISVRSDSKDSINVASLSGIESITGEDADGNPNLLSAIKIGDKTIEELSTDVTLSDTPKAVYVTADAGTGTTYYWWYYQITLSEHFPLYGDNGAEALYEVSYADVLGDDGHLTFGEPFEIGLNDAINDYILGELVSEEDLFTAEFATVVPSVSQPDIGQFSLGLGLGILLAGVYMMLRYRPSRGLAALLISAASSYVCLSFFVFTRMSVTPLVAIGCLGAALLSFLLAVYTADREKELVRFNRDKTLSALEIRRDAAKRATGMEAGNAFLLSVFMAYLALVFFAFGPAAYAYPYLNVLLGVFFALALVLCVYPLLEMLFVKLFAKMQPKHKVKHKKKVGGQLMKKKGSEPEEAVFIGIND</sequence>
<evidence type="ECO:0000256" key="10">
    <source>
        <dbReference type="SAM" id="SignalP"/>
    </source>
</evidence>
<feature type="transmembrane region" description="Helical" evidence="9">
    <location>
        <begin position="438"/>
        <end position="460"/>
    </location>
</feature>
<feature type="transmembrane region" description="Helical" evidence="9">
    <location>
        <begin position="764"/>
        <end position="784"/>
    </location>
</feature>
<keyword evidence="10" id="KW-0732">Signal</keyword>
<evidence type="ECO:0000313" key="12">
    <source>
        <dbReference type="EMBL" id="HIU44870.1"/>
    </source>
</evidence>
<reference evidence="12" key="1">
    <citation type="submission" date="2020-10" db="EMBL/GenBank/DDBJ databases">
        <authorList>
            <person name="Gilroy R."/>
        </authorList>
    </citation>
    <scope>NUCLEOTIDE SEQUENCE</scope>
    <source>
        <strain evidence="12">ChiGjej1B1-22543</strain>
    </source>
</reference>
<keyword evidence="2" id="KW-0813">Transport</keyword>
<keyword evidence="6 9" id="KW-1133">Transmembrane helix</keyword>
<evidence type="ECO:0000256" key="3">
    <source>
        <dbReference type="ARBA" id="ARBA00022475"/>
    </source>
</evidence>
<reference evidence="12" key="2">
    <citation type="journal article" date="2021" name="PeerJ">
        <title>Extensive microbial diversity within the chicken gut microbiome revealed by metagenomics and culture.</title>
        <authorList>
            <person name="Gilroy R."/>
            <person name="Ravi A."/>
            <person name="Getino M."/>
            <person name="Pursley I."/>
            <person name="Horton D.L."/>
            <person name="Alikhan N.F."/>
            <person name="Baker D."/>
            <person name="Gharbi K."/>
            <person name="Hall N."/>
            <person name="Watson M."/>
            <person name="Adriaenssens E.M."/>
            <person name="Foster-Nyarko E."/>
            <person name="Jarju S."/>
            <person name="Secka A."/>
            <person name="Antonio M."/>
            <person name="Oren A."/>
            <person name="Chaudhuri R.R."/>
            <person name="La Ragione R."/>
            <person name="Hildebrand F."/>
            <person name="Pallen M.J."/>
        </authorList>
    </citation>
    <scope>NUCLEOTIDE SEQUENCE</scope>
    <source>
        <strain evidence="12">ChiGjej1B1-22543</strain>
    </source>
</reference>
<feature type="transmembrane region" description="Helical" evidence="9">
    <location>
        <begin position="878"/>
        <end position="904"/>
    </location>
</feature>
<dbReference type="InterPro" id="IPR048634">
    <property type="entry name" value="SecD_SecF_C"/>
</dbReference>
<feature type="transmembrane region" description="Helical" evidence="9">
    <location>
        <begin position="367"/>
        <end position="387"/>
    </location>
</feature>
<evidence type="ECO:0000256" key="8">
    <source>
        <dbReference type="ARBA" id="ARBA00023136"/>
    </source>
</evidence>
<feature type="transmembrane region" description="Helical" evidence="9">
    <location>
        <begin position="737"/>
        <end position="757"/>
    </location>
</feature>
<dbReference type="Proteomes" id="UP000824070">
    <property type="component" value="Unassembled WGS sequence"/>
</dbReference>
<comment type="caution">
    <text evidence="12">The sequence shown here is derived from an EMBL/GenBank/DDBJ whole genome shotgun (WGS) entry which is preliminary data.</text>
</comment>
<keyword evidence="3" id="KW-1003">Cell membrane</keyword>
<evidence type="ECO:0000256" key="9">
    <source>
        <dbReference type="SAM" id="Phobius"/>
    </source>
</evidence>
<keyword evidence="8 9" id="KW-0472">Membrane</keyword>
<evidence type="ECO:0000256" key="4">
    <source>
        <dbReference type="ARBA" id="ARBA00022692"/>
    </source>
</evidence>
<dbReference type="Pfam" id="PF02355">
    <property type="entry name" value="SecD_SecF_C"/>
    <property type="match status" value="1"/>
</dbReference>
<evidence type="ECO:0000256" key="5">
    <source>
        <dbReference type="ARBA" id="ARBA00022927"/>
    </source>
</evidence>
<evidence type="ECO:0000259" key="11">
    <source>
        <dbReference type="Pfam" id="PF02355"/>
    </source>
</evidence>
<feature type="transmembrane region" description="Helical" evidence="9">
    <location>
        <begin position="848"/>
        <end position="872"/>
    </location>
</feature>
<dbReference type="InterPro" id="IPR022813">
    <property type="entry name" value="SecD/SecF_arch_bac"/>
</dbReference>
<keyword evidence="7" id="KW-0811">Translocation</keyword>
<feature type="transmembrane region" description="Helical" evidence="9">
    <location>
        <begin position="339"/>
        <end position="360"/>
    </location>
</feature>
<evidence type="ECO:0000256" key="1">
    <source>
        <dbReference type="ARBA" id="ARBA00004651"/>
    </source>
</evidence>
<feature type="signal peptide" evidence="10">
    <location>
        <begin position="1"/>
        <end position="22"/>
    </location>
</feature>
<gene>
    <name evidence="12" type="ORF">IAC52_01045</name>
</gene>
<keyword evidence="4 9" id="KW-0812">Transmembrane</keyword>
<dbReference type="SUPFAM" id="SSF82866">
    <property type="entry name" value="Multidrug efflux transporter AcrB transmembrane domain"/>
    <property type="match status" value="2"/>
</dbReference>
<name>A0A9D1S286_9FIRM</name>
<dbReference type="EMBL" id="DVMV01000009">
    <property type="protein sequence ID" value="HIU44870.1"/>
    <property type="molecule type" value="Genomic_DNA"/>
</dbReference>
<protein>
    <recommendedName>
        <fullName evidence="11">Protein export membrane protein SecD/SecF C-terminal domain-containing protein</fullName>
    </recommendedName>
</protein>
<feature type="transmembrane region" description="Helical" evidence="9">
    <location>
        <begin position="466"/>
        <end position="485"/>
    </location>
</feature>
<feature type="domain" description="Protein export membrane protein SecD/SecF C-terminal" evidence="11">
    <location>
        <begin position="335"/>
        <end position="480"/>
    </location>
</feature>
<accession>A0A9D1S286</accession>
<evidence type="ECO:0000256" key="7">
    <source>
        <dbReference type="ARBA" id="ARBA00023010"/>
    </source>
</evidence>
<evidence type="ECO:0000313" key="13">
    <source>
        <dbReference type="Proteomes" id="UP000824070"/>
    </source>
</evidence>
<feature type="transmembrane region" description="Helical" evidence="9">
    <location>
        <begin position="539"/>
        <end position="561"/>
    </location>
</feature>
<feature type="transmembrane region" description="Helical" evidence="9">
    <location>
        <begin position="393"/>
        <end position="415"/>
    </location>
</feature>